<evidence type="ECO:0000313" key="2">
    <source>
        <dbReference type="Proteomes" id="UP000537775"/>
    </source>
</evidence>
<dbReference type="RefSeq" id="WP_184751253.1">
    <property type="nucleotide sequence ID" value="NZ_BAAAJR010000009.1"/>
</dbReference>
<gene>
    <name evidence="1" type="ORF">HD594_002463</name>
</gene>
<reference evidence="1 2" key="1">
    <citation type="submission" date="2020-08" db="EMBL/GenBank/DDBJ databases">
        <title>Sequencing the genomes of 1000 actinobacteria strains.</title>
        <authorList>
            <person name="Klenk H.-P."/>
        </authorList>
    </citation>
    <scope>NUCLEOTIDE SEQUENCE [LARGE SCALE GENOMIC DNA]</scope>
    <source>
        <strain evidence="1 2">DSM 12511</strain>
    </source>
</reference>
<organism evidence="1 2">
    <name type="scientific">Microbacterium thalassium</name>
    <dbReference type="NCBI Taxonomy" id="362649"/>
    <lineage>
        <taxon>Bacteria</taxon>
        <taxon>Bacillati</taxon>
        <taxon>Actinomycetota</taxon>
        <taxon>Actinomycetes</taxon>
        <taxon>Micrococcales</taxon>
        <taxon>Microbacteriaceae</taxon>
        <taxon>Microbacterium</taxon>
    </lineage>
</organism>
<proteinExistence type="predicted"/>
<keyword evidence="2" id="KW-1185">Reference proteome</keyword>
<protein>
    <submittedName>
        <fullName evidence="1">Uncharacterized protein</fullName>
    </submittedName>
</protein>
<dbReference type="PROSITE" id="PS51318">
    <property type="entry name" value="TAT"/>
    <property type="match status" value="1"/>
</dbReference>
<dbReference type="InterPro" id="IPR006311">
    <property type="entry name" value="TAT_signal"/>
</dbReference>
<sequence length="176" mass="17424">MEYTERATDRSVSRRTVTKAAAWAVPVIAVAAAVPEATASETPTGGAGATGNVSVQGSCNGTGSTGTITVTLGPFPLTAQVAITLTHTGGGSFTATPGFPINSGTGTAADPYIVDAPGGPFAGVISIAFQLGHNQTGTVSASVAPIAPYTITGDLTGYVTKRRDGNSSNYNQCSAG</sequence>
<dbReference type="Proteomes" id="UP000537775">
    <property type="component" value="Unassembled WGS sequence"/>
</dbReference>
<dbReference type="AlphaFoldDB" id="A0A7X0FR35"/>
<evidence type="ECO:0000313" key="1">
    <source>
        <dbReference type="EMBL" id="MBB6392150.1"/>
    </source>
</evidence>
<comment type="caution">
    <text evidence="1">The sequence shown here is derived from an EMBL/GenBank/DDBJ whole genome shotgun (WGS) entry which is preliminary data.</text>
</comment>
<dbReference type="EMBL" id="JACHML010000001">
    <property type="protein sequence ID" value="MBB6392150.1"/>
    <property type="molecule type" value="Genomic_DNA"/>
</dbReference>
<accession>A0A7X0FR35</accession>
<name>A0A7X0FR35_9MICO</name>